<evidence type="ECO:0000256" key="6">
    <source>
        <dbReference type="ARBA" id="ARBA00023225"/>
    </source>
</evidence>
<comment type="function">
    <text evidence="1">Needed for flagellar regrowth and assembly.</text>
</comment>
<sequence length="207" mass="22040">MSSEARSSEARFSTVSFPNLRDVNRDRVDEQSRARGHAAGYAEGLRAAAQAVDARMARLDAEHAAVVLRGQAEIDRAIVLLGAAAAALDERTVPVLREAEATLVATALELAEAILGHELSDAGNSSRFALGRALDHAADDTPHTVRMNPEDLDVIDRATRERAGVRFTADPSLVRGDAITEFADGFLDARISTALERAKAALQGETA</sequence>
<name>A0AAQ2C8Y5_9MICO</name>
<dbReference type="AlphaFoldDB" id="A0AAQ2C8Y5"/>
<dbReference type="InterPro" id="IPR051472">
    <property type="entry name" value="T3SS_Stator/FliH"/>
</dbReference>
<dbReference type="PANTHER" id="PTHR34982:SF1">
    <property type="entry name" value="FLAGELLAR ASSEMBLY PROTEIN FLIH"/>
    <property type="match status" value="1"/>
</dbReference>
<evidence type="ECO:0000313" key="8">
    <source>
        <dbReference type="EMBL" id="TFC52105.1"/>
    </source>
</evidence>
<dbReference type="Pfam" id="PF02108">
    <property type="entry name" value="FliH"/>
    <property type="match status" value="1"/>
</dbReference>
<dbReference type="GO" id="GO:0044781">
    <property type="term" value="P:bacterial-type flagellum organization"/>
    <property type="evidence" value="ECO:0007669"/>
    <property type="project" value="UniProtKB-KW"/>
</dbReference>
<dbReference type="PANTHER" id="PTHR34982">
    <property type="entry name" value="YOP PROTEINS TRANSLOCATION PROTEIN L"/>
    <property type="match status" value="1"/>
</dbReference>
<keyword evidence="5" id="KW-0653">Protein transport</keyword>
<organism evidence="8 9">
    <name type="scientific">Cryobacterium shii</name>
    <dbReference type="NCBI Taxonomy" id="1259235"/>
    <lineage>
        <taxon>Bacteria</taxon>
        <taxon>Bacillati</taxon>
        <taxon>Actinomycetota</taxon>
        <taxon>Actinomycetes</taxon>
        <taxon>Micrococcales</taxon>
        <taxon>Microbacteriaceae</taxon>
        <taxon>Cryobacterium</taxon>
    </lineage>
</organism>
<evidence type="ECO:0000256" key="2">
    <source>
        <dbReference type="ARBA" id="ARBA00006602"/>
    </source>
</evidence>
<comment type="caution">
    <text evidence="8">The sequence shown here is derived from an EMBL/GenBank/DDBJ whole genome shotgun (WGS) entry which is preliminary data.</text>
</comment>
<feature type="domain" description="Flagellar assembly protein FliH/Type III secretion system HrpE" evidence="7">
    <location>
        <begin position="83"/>
        <end position="197"/>
    </location>
</feature>
<evidence type="ECO:0000256" key="3">
    <source>
        <dbReference type="ARBA" id="ARBA00022448"/>
    </source>
</evidence>
<dbReference type="Proteomes" id="UP000297403">
    <property type="component" value="Unassembled WGS sequence"/>
</dbReference>
<evidence type="ECO:0000256" key="5">
    <source>
        <dbReference type="ARBA" id="ARBA00022927"/>
    </source>
</evidence>
<keyword evidence="4" id="KW-1005">Bacterial flagellum biogenesis</keyword>
<dbReference type="InterPro" id="IPR018035">
    <property type="entry name" value="Flagellar_FliH/T3SS_HrpE"/>
</dbReference>
<evidence type="ECO:0000256" key="1">
    <source>
        <dbReference type="ARBA" id="ARBA00003041"/>
    </source>
</evidence>
<keyword evidence="9" id="KW-1185">Reference proteome</keyword>
<accession>A0AAQ2C8Y5</accession>
<dbReference type="GO" id="GO:0005829">
    <property type="term" value="C:cytosol"/>
    <property type="evidence" value="ECO:0007669"/>
    <property type="project" value="TreeGrafter"/>
</dbReference>
<reference evidence="8 9" key="1">
    <citation type="submission" date="2019-03" db="EMBL/GenBank/DDBJ databases">
        <title>Genomics of glacier-inhabiting Cryobacterium strains.</title>
        <authorList>
            <person name="Liu Q."/>
            <person name="Xin Y.-H."/>
        </authorList>
    </citation>
    <scope>NUCLEOTIDE SEQUENCE [LARGE SCALE GENOMIC DNA]</scope>
    <source>
        <strain evidence="9">TMT1-22</strain>
    </source>
</reference>
<proteinExistence type="inferred from homology"/>
<keyword evidence="6" id="KW-1006">Bacterial flagellum protein export</keyword>
<keyword evidence="3" id="KW-0813">Transport</keyword>
<dbReference type="EMBL" id="SOFY01000011">
    <property type="protein sequence ID" value="TFC52105.1"/>
    <property type="molecule type" value="Genomic_DNA"/>
</dbReference>
<evidence type="ECO:0000313" key="9">
    <source>
        <dbReference type="Proteomes" id="UP000297403"/>
    </source>
</evidence>
<protein>
    <recommendedName>
        <fullName evidence="7">Flagellar assembly protein FliH/Type III secretion system HrpE domain-containing protein</fullName>
    </recommendedName>
</protein>
<gene>
    <name evidence="8" type="ORF">E3O49_02140</name>
</gene>
<dbReference type="GO" id="GO:0015031">
    <property type="term" value="P:protein transport"/>
    <property type="evidence" value="ECO:0007669"/>
    <property type="project" value="UniProtKB-KW"/>
</dbReference>
<comment type="similarity">
    <text evidence="2">Belongs to the FliH family.</text>
</comment>
<evidence type="ECO:0000259" key="7">
    <source>
        <dbReference type="Pfam" id="PF02108"/>
    </source>
</evidence>
<evidence type="ECO:0000256" key="4">
    <source>
        <dbReference type="ARBA" id="ARBA00022795"/>
    </source>
</evidence>